<feature type="repeat" description="TPR" evidence="3">
    <location>
        <begin position="63"/>
        <end position="96"/>
    </location>
</feature>
<name>A0A2V1JZH2_9BURK</name>
<dbReference type="Gene3D" id="1.25.40.10">
    <property type="entry name" value="Tetratricopeptide repeat domain"/>
    <property type="match status" value="1"/>
</dbReference>
<dbReference type="RefSeq" id="WP_109062743.1">
    <property type="nucleotide sequence ID" value="NZ_QETA01000006.1"/>
</dbReference>
<dbReference type="InterPro" id="IPR011990">
    <property type="entry name" value="TPR-like_helical_dom_sf"/>
</dbReference>
<feature type="chain" id="PRO_5016058101" evidence="4">
    <location>
        <begin position="23"/>
        <end position="153"/>
    </location>
</feature>
<dbReference type="AlphaFoldDB" id="A0A2V1JZH2"/>
<dbReference type="InterPro" id="IPR013105">
    <property type="entry name" value="TPR_2"/>
</dbReference>
<evidence type="ECO:0000256" key="4">
    <source>
        <dbReference type="SAM" id="SignalP"/>
    </source>
</evidence>
<accession>A0A2V1JZH2</accession>
<evidence type="ECO:0000256" key="2">
    <source>
        <dbReference type="ARBA" id="ARBA00022803"/>
    </source>
</evidence>
<protein>
    <submittedName>
        <fullName evidence="5">Uncharacterized protein</fullName>
    </submittedName>
</protein>
<evidence type="ECO:0000256" key="3">
    <source>
        <dbReference type="PROSITE-ProRule" id="PRU00339"/>
    </source>
</evidence>
<dbReference type="SMART" id="SM00028">
    <property type="entry name" value="TPR"/>
    <property type="match status" value="1"/>
</dbReference>
<gene>
    <name evidence="5" type="ORF">DD235_14165</name>
</gene>
<dbReference type="EMBL" id="QETA01000006">
    <property type="protein sequence ID" value="PWF21927.1"/>
    <property type="molecule type" value="Genomic_DNA"/>
</dbReference>
<sequence>MSRFRLSALGVALVLTTGSVWAADTAPVSDLPDISPIRAQIYAGDYAAAIEALLPLAQENSHPDLFNLLGFSYRKLGRYDEAGKWYREALYFDGTHRPALEYQGELFIATGDIEAARKNLHYLQMLCGQQGCAEVDQLTQALADAGHGATQVR</sequence>
<dbReference type="InterPro" id="IPR019734">
    <property type="entry name" value="TPR_rpt"/>
</dbReference>
<reference evidence="6" key="1">
    <citation type="submission" date="2018-05" db="EMBL/GenBank/DDBJ databases">
        <authorList>
            <person name="Li Y."/>
        </authorList>
    </citation>
    <scope>NUCLEOTIDE SEQUENCE [LARGE SCALE GENOMIC DNA]</scope>
    <source>
        <strain evidence="6">3d-2-2</strain>
    </source>
</reference>
<keyword evidence="4" id="KW-0732">Signal</keyword>
<keyword evidence="2 3" id="KW-0802">TPR repeat</keyword>
<evidence type="ECO:0000313" key="6">
    <source>
        <dbReference type="Proteomes" id="UP000245212"/>
    </source>
</evidence>
<dbReference type="Proteomes" id="UP000245212">
    <property type="component" value="Unassembled WGS sequence"/>
</dbReference>
<dbReference type="SUPFAM" id="SSF48452">
    <property type="entry name" value="TPR-like"/>
    <property type="match status" value="1"/>
</dbReference>
<dbReference type="Pfam" id="PF07719">
    <property type="entry name" value="TPR_2"/>
    <property type="match status" value="1"/>
</dbReference>
<evidence type="ECO:0000256" key="1">
    <source>
        <dbReference type="ARBA" id="ARBA00022737"/>
    </source>
</evidence>
<organism evidence="5 6">
    <name type="scientific">Corticimicrobacter populi</name>
    <dbReference type="NCBI Taxonomy" id="2175229"/>
    <lineage>
        <taxon>Bacteria</taxon>
        <taxon>Pseudomonadati</taxon>
        <taxon>Pseudomonadota</taxon>
        <taxon>Betaproteobacteria</taxon>
        <taxon>Burkholderiales</taxon>
        <taxon>Alcaligenaceae</taxon>
        <taxon>Corticimicrobacter</taxon>
    </lineage>
</organism>
<evidence type="ECO:0000313" key="5">
    <source>
        <dbReference type="EMBL" id="PWF21927.1"/>
    </source>
</evidence>
<feature type="signal peptide" evidence="4">
    <location>
        <begin position="1"/>
        <end position="22"/>
    </location>
</feature>
<proteinExistence type="predicted"/>
<dbReference type="PROSITE" id="PS50005">
    <property type="entry name" value="TPR"/>
    <property type="match status" value="1"/>
</dbReference>
<keyword evidence="1" id="KW-0677">Repeat</keyword>
<keyword evidence="6" id="KW-1185">Reference proteome</keyword>
<comment type="caution">
    <text evidence="5">The sequence shown here is derived from an EMBL/GenBank/DDBJ whole genome shotgun (WGS) entry which is preliminary data.</text>
</comment>